<evidence type="ECO:0000313" key="2">
    <source>
        <dbReference type="Proteomes" id="UP000006048"/>
    </source>
</evidence>
<dbReference type="KEGG" id="tpx:Turpa_0294"/>
<evidence type="ECO:0000313" key="1">
    <source>
        <dbReference type="EMBL" id="AFM10954.1"/>
    </source>
</evidence>
<name>I4B0Z7_TURPD</name>
<dbReference type="HOGENOM" id="CLU_1401915_0_0_12"/>
<dbReference type="RefSeq" id="WP_014801474.1">
    <property type="nucleotide sequence ID" value="NC_018020.1"/>
</dbReference>
<organism evidence="1 2">
    <name type="scientific">Turneriella parva (strain ATCC BAA-1111 / DSM 21527 / NCTC 11395 / H)</name>
    <name type="common">Leptospira parva</name>
    <dbReference type="NCBI Taxonomy" id="869212"/>
    <lineage>
        <taxon>Bacteria</taxon>
        <taxon>Pseudomonadati</taxon>
        <taxon>Spirochaetota</taxon>
        <taxon>Spirochaetia</taxon>
        <taxon>Leptospirales</taxon>
        <taxon>Leptospiraceae</taxon>
        <taxon>Turneriella</taxon>
    </lineage>
</organism>
<accession>I4B0Z7</accession>
<dbReference type="InterPro" id="IPR023393">
    <property type="entry name" value="START-like_dom_sf"/>
</dbReference>
<dbReference type="PATRIC" id="fig|869212.3.peg.256"/>
<keyword evidence="2" id="KW-1185">Reference proteome</keyword>
<proteinExistence type="predicted"/>
<dbReference type="Gene3D" id="3.30.530.20">
    <property type="match status" value="1"/>
</dbReference>
<dbReference type="InterPro" id="IPR019587">
    <property type="entry name" value="Polyketide_cyclase/dehydratase"/>
</dbReference>
<dbReference type="Proteomes" id="UP000006048">
    <property type="component" value="Chromosome"/>
</dbReference>
<protein>
    <submittedName>
        <fullName evidence="1">Uncharacterized protein</fullName>
    </submittedName>
</protein>
<dbReference type="EMBL" id="CP002959">
    <property type="protein sequence ID" value="AFM10954.1"/>
    <property type="molecule type" value="Genomic_DNA"/>
</dbReference>
<reference evidence="1 2" key="1">
    <citation type="submission" date="2012-06" db="EMBL/GenBank/DDBJ databases">
        <title>The complete chromosome of genome of Turneriella parva DSM 21527.</title>
        <authorList>
            <consortium name="US DOE Joint Genome Institute (JGI-PGF)"/>
            <person name="Lucas S."/>
            <person name="Han J."/>
            <person name="Lapidus A."/>
            <person name="Bruce D."/>
            <person name="Goodwin L."/>
            <person name="Pitluck S."/>
            <person name="Peters L."/>
            <person name="Kyrpides N."/>
            <person name="Mavromatis K."/>
            <person name="Ivanova N."/>
            <person name="Mikhailova N."/>
            <person name="Chertkov O."/>
            <person name="Detter J.C."/>
            <person name="Tapia R."/>
            <person name="Han C."/>
            <person name="Land M."/>
            <person name="Hauser L."/>
            <person name="Markowitz V."/>
            <person name="Cheng J.-F."/>
            <person name="Hugenholtz P."/>
            <person name="Woyke T."/>
            <person name="Wu D."/>
            <person name="Gronow S."/>
            <person name="Wellnitz S."/>
            <person name="Brambilla E."/>
            <person name="Klenk H.-P."/>
            <person name="Eisen J.A."/>
        </authorList>
    </citation>
    <scope>NUCLEOTIDE SEQUENCE [LARGE SCALE GENOMIC DNA]</scope>
    <source>
        <strain evidence="2">ATCC BAA-1111 / DSM 21527 / NCTC 11395 / H</strain>
    </source>
</reference>
<sequence length="194" mass="21655">MRLQTVGRRVEVNAPLQAVLSLTLDAERYPEFAPSIKSTELLWHDVESRKYLIRYESSIPVINTTAVSEQEVHYDIANTVFHFRETKGNFGRFEGYRRLASLGAGRSAIESEVRYSFAGNRLMAAMVNKATQGIVQSNLEHIQEGIKRIAEAGRADPLHTVLARLSVTPQMLFAQGVTPAFLEEHGIQGLELAT</sequence>
<dbReference type="STRING" id="869212.Turpa_0294"/>
<dbReference type="Pfam" id="PF10604">
    <property type="entry name" value="Polyketide_cyc2"/>
    <property type="match status" value="1"/>
</dbReference>
<dbReference type="OrthoDB" id="9804759at2"/>
<dbReference type="AlphaFoldDB" id="I4B0Z7"/>
<dbReference type="SUPFAM" id="SSF55961">
    <property type="entry name" value="Bet v1-like"/>
    <property type="match status" value="1"/>
</dbReference>
<gene>
    <name evidence="1" type="ordered locus">Turpa_0294</name>
</gene>